<dbReference type="InterPro" id="IPR015927">
    <property type="entry name" value="Peptidase_S24_S26A/B/C"/>
</dbReference>
<dbReference type="InterPro" id="IPR036286">
    <property type="entry name" value="LexA/Signal_pep-like_sf"/>
</dbReference>
<dbReference type="InterPro" id="IPR001387">
    <property type="entry name" value="Cro/C1-type_HTH"/>
</dbReference>
<dbReference type="RefSeq" id="WP_232879135.1">
    <property type="nucleotide sequence ID" value="NZ_JAJSOJ010000094.1"/>
</dbReference>
<dbReference type="Proteomes" id="UP001521074">
    <property type="component" value="Unassembled WGS sequence"/>
</dbReference>
<evidence type="ECO:0000256" key="1">
    <source>
        <dbReference type="ARBA" id="ARBA00022670"/>
    </source>
</evidence>
<keyword evidence="1" id="KW-0645">Protease</keyword>
<dbReference type="CDD" id="cd06529">
    <property type="entry name" value="S24_LexA-like"/>
    <property type="match status" value="1"/>
</dbReference>
<evidence type="ECO:0000256" key="2">
    <source>
        <dbReference type="ARBA" id="ARBA00022801"/>
    </source>
</evidence>
<protein>
    <recommendedName>
        <fullName evidence="6">HTH cro/C1-type domain-containing protein</fullName>
    </recommendedName>
</protein>
<reference evidence="7 8" key="1">
    <citation type="submission" date="2021-12" db="EMBL/GenBank/DDBJ databases">
        <title>Genome sequence of Acetobacter sicerae DmPark20a_162.</title>
        <authorList>
            <person name="Chaston J.M."/>
        </authorList>
    </citation>
    <scope>NUCLEOTIDE SEQUENCE [LARGE SCALE GENOMIC DNA]</scope>
    <source>
        <strain evidence="7 8">DmPark20a_162</strain>
    </source>
</reference>
<dbReference type="SUPFAM" id="SSF51306">
    <property type="entry name" value="LexA/Signal peptidase"/>
    <property type="match status" value="1"/>
</dbReference>
<dbReference type="InterPro" id="IPR010982">
    <property type="entry name" value="Lambda_DNA-bd_dom_sf"/>
</dbReference>
<dbReference type="PANTHER" id="PTHR40661">
    <property type="match status" value="1"/>
</dbReference>
<comment type="caution">
    <text evidence="7">The sequence shown here is derived from an EMBL/GenBank/DDBJ whole genome shotgun (WGS) entry which is preliminary data.</text>
</comment>
<evidence type="ECO:0000259" key="6">
    <source>
        <dbReference type="PROSITE" id="PS50943"/>
    </source>
</evidence>
<evidence type="ECO:0000256" key="3">
    <source>
        <dbReference type="ARBA" id="ARBA00023015"/>
    </source>
</evidence>
<keyword evidence="8" id="KW-1185">Reference proteome</keyword>
<proteinExistence type="predicted"/>
<organism evidence="7 8">
    <name type="scientific">Acetobacter sicerae</name>
    <dbReference type="NCBI Taxonomy" id="85325"/>
    <lineage>
        <taxon>Bacteria</taxon>
        <taxon>Pseudomonadati</taxon>
        <taxon>Pseudomonadota</taxon>
        <taxon>Alphaproteobacteria</taxon>
        <taxon>Acetobacterales</taxon>
        <taxon>Acetobacteraceae</taxon>
        <taxon>Acetobacter</taxon>
    </lineage>
</organism>
<evidence type="ECO:0000313" key="8">
    <source>
        <dbReference type="Proteomes" id="UP001521074"/>
    </source>
</evidence>
<dbReference type="Gene3D" id="2.10.109.10">
    <property type="entry name" value="Umud Fragment, subunit A"/>
    <property type="match status" value="1"/>
</dbReference>
<keyword evidence="3" id="KW-0805">Transcription regulation</keyword>
<feature type="domain" description="HTH cro/C1-type" evidence="6">
    <location>
        <begin position="44"/>
        <end position="83"/>
    </location>
</feature>
<keyword evidence="4" id="KW-0238">DNA-binding</keyword>
<dbReference type="PANTHER" id="PTHR40661:SF3">
    <property type="entry name" value="FELS-1 PROPHAGE TRANSCRIPTIONAL REGULATOR"/>
    <property type="match status" value="1"/>
</dbReference>
<dbReference type="Pfam" id="PF00717">
    <property type="entry name" value="Peptidase_S24"/>
    <property type="match status" value="1"/>
</dbReference>
<name>A0ABS8VWZ8_9PROT</name>
<evidence type="ECO:0000256" key="5">
    <source>
        <dbReference type="ARBA" id="ARBA00023163"/>
    </source>
</evidence>
<sequence>MNDVISYENLPIPQFQVDDANLELETRSDRLRECVRRAGGNAVVADKAKVGSTTLSTYLNGKEWKLGIIEKIADACGVSLQWLLFGTDQSGSAPPAHALVNDDIAHLDYYDVRASAGFGAMNSEAVPEKVSVSRAFLRNDLGLSPDSALMLQVDGDSMEPTLSAGNRIIVDTRRHPALNGIHVLVFGGMLLVKRLIVNLDGTVTVQSDNPVYAPQTAAISRFHWGKPDGNDSITIIGRVAYSIQAMS</sequence>
<evidence type="ECO:0000256" key="4">
    <source>
        <dbReference type="ARBA" id="ARBA00023125"/>
    </source>
</evidence>
<dbReference type="InterPro" id="IPR019756">
    <property type="entry name" value="Pept_S26A_signal_pept_1_Ser-AS"/>
</dbReference>
<accession>A0ABS8VWZ8</accession>
<dbReference type="InterPro" id="IPR039418">
    <property type="entry name" value="LexA-like"/>
</dbReference>
<dbReference type="Gene3D" id="1.10.260.40">
    <property type="entry name" value="lambda repressor-like DNA-binding domains"/>
    <property type="match status" value="1"/>
</dbReference>
<keyword evidence="5" id="KW-0804">Transcription</keyword>
<dbReference type="SUPFAM" id="SSF47413">
    <property type="entry name" value="lambda repressor-like DNA-binding domains"/>
    <property type="match status" value="1"/>
</dbReference>
<dbReference type="EMBL" id="JAJSOJ010000094">
    <property type="protein sequence ID" value="MCE0745508.1"/>
    <property type="molecule type" value="Genomic_DNA"/>
</dbReference>
<keyword evidence="2" id="KW-0378">Hydrolase</keyword>
<dbReference type="PROSITE" id="PS00501">
    <property type="entry name" value="SPASE_I_1"/>
    <property type="match status" value="1"/>
</dbReference>
<gene>
    <name evidence="7" type="ORF">LWC05_16680</name>
</gene>
<dbReference type="CDD" id="cd00093">
    <property type="entry name" value="HTH_XRE"/>
    <property type="match status" value="1"/>
</dbReference>
<dbReference type="PROSITE" id="PS50943">
    <property type="entry name" value="HTH_CROC1"/>
    <property type="match status" value="1"/>
</dbReference>
<evidence type="ECO:0000313" key="7">
    <source>
        <dbReference type="EMBL" id="MCE0745508.1"/>
    </source>
</evidence>